<feature type="region of interest" description="Disordered" evidence="5">
    <location>
        <begin position="590"/>
        <end position="658"/>
    </location>
</feature>
<accession>A0A4T0B5C2</accession>
<feature type="transmembrane region" description="Helical" evidence="6">
    <location>
        <begin position="216"/>
        <end position="238"/>
    </location>
</feature>
<keyword evidence="4 6" id="KW-0472">Membrane</keyword>
<dbReference type="GO" id="GO:0015385">
    <property type="term" value="F:sodium:proton antiporter activity"/>
    <property type="evidence" value="ECO:0007669"/>
    <property type="project" value="InterPro"/>
</dbReference>
<protein>
    <submittedName>
        <fullName evidence="8">Sodium/hydrogen exchanger</fullName>
    </submittedName>
</protein>
<feature type="compositionally biased region" description="Basic and acidic residues" evidence="5">
    <location>
        <begin position="698"/>
        <end position="714"/>
    </location>
</feature>
<feature type="transmembrane region" description="Helical" evidence="6">
    <location>
        <begin position="307"/>
        <end position="329"/>
    </location>
</feature>
<dbReference type="GO" id="GO:0042391">
    <property type="term" value="P:regulation of membrane potential"/>
    <property type="evidence" value="ECO:0007669"/>
    <property type="project" value="InterPro"/>
</dbReference>
<dbReference type="AlphaFoldDB" id="A0A4T0B5C2"/>
<feature type="compositionally biased region" description="Low complexity" evidence="5">
    <location>
        <begin position="633"/>
        <end position="646"/>
    </location>
</feature>
<feature type="domain" description="Cation/H+ exchanger transmembrane" evidence="7">
    <location>
        <begin position="25"/>
        <end position="446"/>
    </location>
</feature>
<feature type="region of interest" description="Disordered" evidence="5">
    <location>
        <begin position="542"/>
        <end position="561"/>
    </location>
</feature>
<evidence type="ECO:0000256" key="4">
    <source>
        <dbReference type="ARBA" id="ARBA00023136"/>
    </source>
</evidence>
<dbReference type="PANTHER" id="PTHR31382:SF2">
    <property type="entry name" value="CATION_H+ EXCHANGER DOMAIN-CONTAINING PROTEIN"/>
    <property type="match status" value="1"/>
</dbReference>
<keyword evidence="2 6" id="KW-0812">Transmembrane</keyword>
<evidence type="ECO:0000259" key="7">
    <source>
        <dbReference type="Pfam" id="PF00999"/>
    </source>
</evidence>
<dbReference type="InterPro" id="IPR006153">
    <property type="entry name" value="Cation/H_exchanger_TM"/>
</dbReference>
<dbReference type="InterPro" id="IPR004712">
    <property type="entry name" value="Na+/H+_antiporter_fungi"/>
</dbReference>
<dbReference type="InterPro" id="IPR038770">
    <property type="entry name" value="Na+/solute_symporter_sf"/>
</dbReference>
<feature type="transmembrane region" description="Helical" evidence="6">
    <location>
        <begin position="375"/>
        <end position="393"/>
    </location>
</feature>
<dbReference type="GO" id="GO:0005886">
    <property type="term" value="C:plasma membrane"/>
    <property type="evidence" value="ECO:0007669"/>
    <property type="project" value="InterPro"/>
</dbReference>
<feature type="compositionally biased region" description="Pro residues" evidence="5">
    <location>
        <begin position="727"/>
        <end position="743"/>
    </location>
</feature>
<organism evidence="8 9">
    <name type="scientific">Aureobasidium pullulans</name>
    <name type="common">Black yeast</name>
    <name type="synonym">Pullularia pullulans</name>
    <dbReference type="NCBI Taxonomy" id="5580"/>
    <lineage>
        <taxon>Eukaryota</taxon>
        <taxon>Fungi</taxon>
        <taxon>Dikarya</taxon>
        <taxon>Ascomycota</taxon>
        <taxon>Pezizomycotina</taxon>
        <taxon>Dothideomycetes</taxon>
        <taxon>Dothideomycetidae</taxon>
        <taxon>Dothideales</taxon>
        <taxon>Saccotheciaceae</taxon>
        <taxon>Aureobasidium</taxon>
    </lineage>
</organism>
<name>A0A4T0B5C2_AURPU</name>
<feature type="transmembrane region" description="Helical" evidence="6">
    <location>
        <begin position="250"/>
        <end position="273"/>
    </location>
</feature>
<dbReference type="Proteomes" id="UP000304947">
    <property type="component" value="Unassembled WGS sequence"/>
</dbReference>
<dbReference type="PANTHER" id="PTHR31382">
    <property type="entry name" value="NA(+)/H(+) ANTIPORTER"/>
    <property type="match status" value="1"/>
</dbReference>
<evidence type="ECO:0000256" key="1">
    <source>
        <dbReference type="ARBA" id="ARBA00004141"/>
    </source>
</evidence>
<evidence type="ECO:0000313" key="9">
    <source>
        <dbReference type="Proteomes" id="UP000304947"/>
    </source>
</evidence>
<feature type="region of interest" description="Disordered" evidence="5">
    <location>
        <begin position="698"/>
        <end position="761"/>
    </location>
</feature>
<feature type="transmembrane region" description="Helical" evidence="6">
    <location>
        <begin position="186"/>
        <end position="204"/>
    </location>
</feature>
<evidence type="ECO:0000256" key="6">
    <source>
        <dbReference type="SAM" id="Phobius"/>
    </source>
</evidence>
<sequence>MVWDQLEPTPPHLSYLLISSFLIVYCLFATFIRNRLHLSEPPLALLVGILLGPRVLGWLNPNYCSQQGCSGDENERWGWGDNQIQEISRVILGVQVFTVGVGLPKYYASKHWKSVGILLTLVMTFGWFVSALFAALMFKVDIATALVIAACLTPTDPVLSSSILSNSQFSTRVPKRIKDMLSAESGCNDGISFPFLYVGLYALINADPKEAVKNYFLITILWQCSLGILTGLVIGTVFNRLLRFSDGRGYIDPAGMIAFYLLLAIFSVGVGSILGSDDFLVAFGAGYGFARDGWFSKKTKDAHLPDVTDLLLNSALFIYLGTIIPWEAFGSRDITPNVTPWRLFGFAVLVLLFRRIPVMLATYKFNPDIRTFREALFCGHFGPMGLGAVFLAIEARATLETGTSEPLPHPPIFSPPYTNREKATEMLWPVVCFVVMCSTFVHGLSVLALSISSHFRRKEGERAPLLAQETDPLDGMEHERGEERLCSVKPMHAFVEEEKYGLSIVKACGSMDQTLKDTGLHIHPQKEEPYVDWAIESYGTDGTAVGGLTPETLPSDGQHTTSVNEIQRTAGNEGQTTAVGEDQTTAVGEGQTTAVGEGQTTAVGEAQRTTKFQEGDTGQPDPSDKNTRYSTSGNDGQRQGAADAGGTSETHVQKPGMAYEVRPASPIQDDESTPESRSFLSSVGKCFGKCLHCYKEEERDRPLEPATIRNEEGGKGGIRMETLFPNNPQPNDPQPNDPQPNNPQPERNKKKQWPSSWTSKT</sequence>
<dbReference type="GO" id="GO:0030007">
    <property type="term" value="P:intracellular potassium ion homeostasis"/>
    <property type="evidence" value="ECO:0007669"/>
    <property type="project" value="TreeGrafter"/>
</dbReference>
<dbReference type="Pfam" id="PF00999">
    <property type="entry name" value="Na_H_Exchanger"/>
    <property type="match status" value="1"/>
</dbReference>
<evidence type="ECO:0000256" key="2">
    <source>
        <dbReference type="ARBA" id="ARBA00022692"/>
    </source>
</evidence>
<feature type="transmembrane region" description="Helical" evidence="6">
    <location>
        <begin position="115"/>
        <end position="136"/>
    </location>
</feature>
<comment type="subcellular location">
    <subcellularLocation>
        <location evidence="1">Membrane</location>
        <topology evidence="1">Multi-pass membrane protein</topology>
    </subcellularLocation>
</comment>
<dbReference type="GO" id="GO:0036376">
    <property type="term" value="P:sodium ion export across plasma membrane"/>
    <property type="evidence" value="ECO:0007669"/>
    <property type="project" value="InterPro"/>
</dbReference>
<gene>
    <name evidence="8" type="ORF">D6C83_07326</name>
</gene>
<evidence type="ECO:0000256" key="3">
    <source>
        <dbReference type="ARBA" id="ARBA00022989"/>
    </source>
</evidence>
<feature type="transmembrane region" description="Helical" evidence="6">
    <location>
        <begin position="12"/>
        <end position="31"/>
    </location>
</feature>
<evidence type="ECO:0000313" key="8">
    <source>
        <dbReference type="EMBL" id="TIA29209.1"/>
    </source>
</evidence>
<dbReference type="EMBL" id="QZBU01003051">
    <property type="protein sequence ID" value="TIA29209.1"/>
    <property type="molecule type" value="Genomic_DNA"/>
</dbReference>
<evidence type="ECO:0000256" key="5">
    <source>
        <dbReference type="SAM" id="MobiDB-lite"/>
    </source>
</evidence>
<feature type="compositionally biased region" description="Polar residues" evidence="5">
    <location>
        <begin position="590"/>
        <end position="612"/>
    </location>
</feature>
<feature type="transmembrane region" description="Helical" evidence="6">
    <location>
        <begin position="426"/>
        <end position="449"/>
    </location>
</feature>
<feature type="transmembrane region" description="Helical" evidence="6">
    <location>
        <begin position="142"/>
        <end position="165"/>
    </location>
</feature>
<dbReference type="Gene3D" id="1.20.1530.20">
    <property type="match status" value="1"/>
</dbReference>
<reference evidence="8 9" key="1">
    <citation type="submission" date="2018-10" db="EMBL/GenBank/DDBJ databases">
        <title>Fifty Aureobasidium pullulans genomes reveal a recombining polyextremotolerant generalist.</title>
        <authorList>
            <person name="Gostincar C."/>
            <person name="Turk M."/>
            <person name="Zajc J."/>
            <person name="Gunde-Cimerman N."/>
        </authorList>
    </citation>
    <scope>NUCLEOTIDE SEQUENCE [LARGE SCALE GENOMIC DNA]</scope>
    <source>
        <strain evidence="8 9">EXF-3380</strain>
    </source>
</reference>
<comment type="caution">
    <text evidence="8">The sequence shown here is derived from an EMBL/GenBank/DDBJ whole genome shotgun (WGS) entry which is preliminary data.</text>
</comment>
<proteinExistence type="predicted"/>
<feature type="transmembrane region" description="Helical" evidence="6">
    <location>
        <begin position="341"/>
        <end position="363"/>
    </location>
</feature>
<dbReference type="GO" id="GO:0120029">
    <property type="term" value="P:proton export across plasma membrane"/>
    <property type="evidence" value="ECO:0007669"/>
    <property type="project" value="InterPro"/>
</dbReference>
<keyword evidence="3 6" id="KW-1133">Transmembrane helix</keyword>